<sequence length="472" mass="55067">MRTAIYVRVSTEEQAKEGYSIDGQKQHLKRYCIENRWEVVGIYVDEGLSAKDMNRPQLQSLLKQIEKGNIDHVLVYKLDRITRSVPDLYRIKEIMDKHNCSIKSATEAIDTSTPMGRLVITMSAGMAQWERETIGERISFGLVEKARQGKYPLNTPPLGYDIDKETRKLVVNKEEAKLVRLIHKLYRKWGTASIARYLNERNYVGKNGCQWHAKSVRQVLEGYPQVGKILWKGKVYEGNHEPIISLEEWESTQHIIDRRRNEQPRTISSDYIFSGKLVCPTCGGNLTGVYTKAAGEKYYNYKCRRHLDGRCKGSKNVSQIKIEKAFIDFLGKQDYETLLDNVAREGEQQLNKHDDDINIEELKKRLDKLENKKKKWQYAWAEDIMSYEDFKKRMEESQQKENDIKKQLSKVEGSTKPKKINKNDVIGVLQSIKENWLFLTNKEKKVLVGEIIEKIHYEHIGKRIVIKYITFL</sequence>
<dbReference type="OrthoDB" id="9811097at2"/>
<dbReference type="InterPro" id="IPR006119">
    <property type="entry name" value="Resolv_N"/>
</dbReference>
<reference evidence="10" key="1">
    <citation type="submission" date="2015-07" db="EMBL/GenBank/DDBJ databases">
        <title>Fjat-10053 dsm26.</title>
        <authorList>
            <person name="Liu B."/>
            <person name="Wang J."/>
            <person name="Zhu Y."/>
            <person name="Liu G."/>
            <person name="Chen Q."/>
            <person name="Chen Z."/>
            <person name="Lan J."/>
            <person name="Che J."/>
            <person name="Ge C."/>
            <person name="Shi H."/>
            <person name="Pan Z."/>
            <person name="Liu X."/>
        </authorList>
    </citation>
    <scope>NUCLEOTIDE SEQUENCE [LARGE SCALE GENOMIC DNA]</scope>
    <source>
        <strain evidence="10">DSM 26</strain>
    </source>
</reference>
<dbReference type="GO" id="GO:0015074">
    <property type="term" value="P:DNA integration"/>
    <property type="evidence" value="ECO:0007669"/>
    <property type="project" value="UniProtKB-KW"/>
</dbReference>
<evidence type="ECO:0000259" key="8">
    <source>
        <dbReference type="PROSITE" id="PS51737"/>
    </source>
</evidence>
<evidence type="ECO:0008006" key="11">
    <source>
        <dbReference type="Google" id="ProtNLM"/>
    </source>
</evidence>
<dbReference type="PANTHER" id="PTHR30461">
    <property type="entry name" value="DNA-INVERTASE FROM LAMBDOID PROPHAGE"/>
    <property type="match status" value="1"/>
</dbReference>
<dbReference type="PATRIC" id="fig|1473.5.peg.732"/>
<dbReference type="PROSITE" id="PS51737">
    <property type="entry name" value="RECOMBINASE_DNA_BIND"/>
    <property type="match status" value="1"/>
</dbReference>
<dbReference type="InterPro" id="IPR038109">
    <property type="entry name" value="DNA_bind_recomb_sf"/>
</dbReference>
<dbReference type="PANTHER" id="PTHR30461:SF23">
    <property type="entry name" value="DNA RECOMBINASE-RELATED"/>
    <property type="match status" value="1"/>
</dbReference>
<dbReference type="Pfam" id="PF00239">
    <property type="entry name" value="Resolvase"/>
    <property type="match status" value="1"/>
</dbReference>
<dbReference type="Gene3D" id="3.40.50.1390">
    <property type="entry name" value="Resolvase, N-terminal catalytic domain"/>
    <property type="match status" value="1"/>
</dbReference>
<keyword evidence="2" id="KW-0238">DNA-binding</keyword>
<organism evidence="9 10">
    <name type="scientific">Virgibacillus pantothenticus</name>
    <dbReference type="NCBI Taxonomy" id="1473"/>
    <lineage>
        <taxon>Bacteria</taxon>
        <taxon>Bacillati</taxon>
        <taxon>Bacillota</taxon>
        <taxon>Bacilli</taxon>
        <taxon>Bacillales</taxon>
        <taxon>Bacillaceae</taxon>
        <taxon>Virgibacillus</taxon>
    </lineage>
</organism>
<proteinExistence type="predicted"/>
<dbReference type="AlphaFoldDB" id="A0A0L0QKC9"/>
<dbReference type="InterPro" id="IPR025827">
    <property type="entry name" value="Zn_ribbon_recom_dom"/>
</dbReference>
<dbReference type="GO" id="GO:0000150">
    <property type="term" value="F:DNA strand exchange activity"/>
    <property type="evidence" value="ECO:0007669"/>
    <property type="project" value="InterPro"/>
</dbReference>
<protein>
    <recommendedName>
        <fullName evidence="11">Resolvase</fullName>
    </recommendedName>
</protein>
<dbReference type="SUPFAM" id="SSF53041">
    <property type="entry name" value="Resolvase-like"/>
    <property type="match status" value="1"/>
</dbReference>
<feature type="domain" description="Resolvase/invertase-type recombinase catalytic" evidence="7">
    <location>
        <begin position="2"/>
        <end position="149"/>
    </location>
</feature>
<evidence type="ECO:0000256" key="1">
    <source>
        <dbReference type="ARBA" id="ARBA00022908"/>
    </source>
</evidence>
<evidence type="ECO:0000256" key="2">
    <source>
        <dbReference type="ARBA" id="ARBA00023125"/>
    </source>
</evidence>
<gene>
    <name evidence="9" type="ORF">AFK71_11015</name>
</gene>
<dbReference type="InterPro" id="IPR006118">
    <property type="entry name" value="Recombinase_CS"/>
</dbReference>
<dbReference type="CDD" id="cd00338">
    <property type="entry name" value="Ser_Recombinase"/>
    <property type="match status" value="1"/>
</dbReference>
<keyword evidence="1" id="KW-0229">DNA integration</keyword>
<feature type="coiled-coil region" evidence="6">
    <location>
        <begin position="352"/>
        <end position="407"/>
    </location>
</feature>
<dbReference type="Gene3D" id="3.90.1750.20">
    <property type="entry name" value="Putative Large Serine Recombinase, Chain B, Domain 2"/>
    <property type="match status" value="1"/>
</dbReference>
<dbReference type="PROSITE" id="PS51736">
    <property type="entry name" value="RECOMBINASES_3"/>
    <property type="match status" value="1"/>
</dbReference>
<evidence type="ECO:0000256" key="4">
    <source>
        <dbReference type="PIRSR" id="PIRSR606118-50"/>
    </source>
</evidence>
<evidence type="ECO:0000259" key="7">
    <source>
        <dbReference type="PROSITE" id="PS51736"/>
    </source>
</evidence>
<feature type="active site" description="O-(5'-phospho-DNA)-serine intermediate" evidence="4 5">
    <location>
        <position position="10"/>
    </location>
</feature>
<dbReference type="PROSITE" id="PS00397">
    <property type="entry name" value="RECOMBINASES_1"/>
    <property type="match status" value="1"/>
</dbReference>
<dbReference type="Pfam" id="PF07508">
    <property type="entry name" value="Recombinase"/>
    <property type="match status" value="1"/>
</dbReference>
<dbReference type="SMART" id="SM00857">
    <property type="entry name" value="Resolvase"/>
    <property type="match status" value="1"/>
</dbReference>
<dbReference type="Pfam" id="PF13408">
    <property type="entry name" value="Zn_ribbon_recom"/>
    <property type="match status" value="1"/>
</dbReference>
<dbReference type="RefSeq" id="WP_050351583.1">
    <property type="nucleotide sequence ID" value="NZ_CP073011.1"/>
</dbReference>
<dbReference type="GO" id="GO:0003677">
    <property type="term" value="F:DNA binding"/>
    <property type="evidence" value="ECO:0007669"/>
    <property type="project" value="UniProtKB-KW"/>
</dbReference>
<keyword evidence="6" id="KW-0175">Coiled coil</keyword>
<comment type="caution">
    <text evidence="9">The sequence shown here is derived from an EMBL/GenBank/DDBJ whole genome shotgun (WGS) entry which is preliminary data.</text>
</comment>
<feature type="domain" description="Recombinase" evidence="8">
    <location>
        <begin position="157"/>
        <end position="262"/>
    </location>
</feature>
<dbReference type="GeneID" id="66872104"/>
<keyword evidence="3" id="KW-0233">DNA recombination</keyword>
<evidence type="ECO:0000256" key="3">
    <source>
        <dbReference type="ARBA" id="ARBA00023172"/>
    </source>
</evidence>
<dbReference type="InterPro" id="IPR050639">
    <property type="entry name" value="SSR_resolvase"/>
</dbReference>
<accession>A0A0L0QKC9</accession>
<dbReference type="Proteomes" id="UP000036780">
    <property type="component" value="Unassembled WGS sequence"/>
</dbReference>
<evidence type="ECO:0000313" key="9">
    <source>
        <dbReference type="EMBL" id="KNE19080.1"/>
    </source>
</evidence>
<dbReference type="InterPro" id="IPR011109">
    <property type="entry name" value="DNA_bind_recombinase_dom"/>
</dbReference>
<dbReference type="InterPro" id="IPR036162">
    <property type="entry name" value="Resolvase-like_N_sf"/>
</dbReference>
<name>A0A0L0QKC9_VIRPA</name>
<evidence type="ECO:0000313" key="10">
    <source>
        <dbReference type="Proteomes" id="UP000036780"/>
    </source>
</evidence>
<dbReference type="EMBL" id="LGTO01000007">
    <property type="protein sequence ID" value="KNE19080.1"/>
    <property type="molecule type" value="Genomic_DNA"/>
</dbReference>
<evidence type="ECO:0000256" key="5">
    <source>
        <dbReference type="PROSITE-ProRule" id="PRU10137"/>
    </source>
</evidence>
<keyword evidence="10" id="KW-1185">Reference proteome</keyword>
<evidence type="ECO:0000256" key="6">
    <source>
        <dbReference type="SAM" id="Coils"/>
    </source>
</evidence>